<dbReference type="GO" id="GO:0016757">
    <property type="term" value="F:glycosyltransferase activity"/>
    <property type="evidence" value="ECO:0007669"/>
    <property type="project" value="InterPro"/>
</dbReference>
<dbReference type="AlphaFoldDB" id="A0A7S3TT99"/>
<proteinExistence type="inferred from homology"/>
<evidence type="ECO:0000259" key="4">
    <source>
        <dbReference type="Pfam" id="PF03016"/>
    </source>
</evidence>
<evidence type="ECO:0000256" key="3">
    <source>
        <dbReference type="SAM" id="SignalP"/>
    </source>
</evidence>
<reference evidence="5" key="1">
    <citation type="submission" date="2021-01" db="EMBL/GenBank/DDBJ databases">
        <authorList>
            <person name="Corre E."/>
            <person name="Pelletier E."/>
            <person name="Niang G."/>
            <person name="Scheremetjew M."/>
            <person name="Finn R."/>
            <person name="Kale V."/>
            <person name="Holt S."/>
            <person name="Cochrane G."/>
            <person name="Meng A."/>
            <person name="Brown T."/>
            <person name="Cohen L."/>
        </authorList>
    </citation>
    <scope>NUCLEOTIDE SEQUENCE</scope>
    <source>
        <strain evidence="5">379</strain>
    </source>
</reference>
<dbReference type="Pfam" id="PF03016">
    <property type="entry name" value="Exostosin_GT47"/>
    <property type="match status" value="1"/>
</dbReference>
<protein>
    <recommendedName>
        <fullName evidence="4">Exostosin GT47 domain-containing protein</fullName>
    </recommendedName>
</protein>
<dbReference type="InterPro" id="IPR040911">
    <property type="entry name" value="Exostosin_GT47"/>
</dbReference>
<feature type="chain" id="PRO_5030995023" description="Exostosin GT47 domain-containing protein" evidence="3">
    <location>
        <begin position="25"/>
        <end position="888"/>
    </location>
</feature>
<feature type="region of interest" description="Disordered" evidence="2">
    <location>
        <begin position="799"/>
        <end position="888"/>
    </location>
</feature>
<keyword evidence="3" id="KW-0732">Signal</keyword>
<dbReference type="InterPro" id="IPR004263">
    <property type="entry name" value="Exostosin"/>
</dbReference>
<gene>
    <name evidence="5" type="ORF">EHUX00137_LOCUS43556</name>
</gene>
<dbReference type="PANTHER" id="PTHR11062:SF281">
    <property type="entry name" value="EXOSTOSIN-LIKE 2"/>
    <property type="match status" value="1"/>
</dbReference>
<feature type="signal peptide" evidence="3">
    <location>
        <begin position="1"/>
        <end position="24"/>
    </location>
</feature>
<evidence type="ECO:0000256" key="2">
    <source>
        <dbReference type="SAM" id="MobiDB-lite"/>
    </source>
</evidence>
<feature type="domain" description="Exostosin GT47" evidence="4">
    <location>
        <begin position="46"/>
        <end position="359"/>
    </location>
</feature>
<accession>A0A7S3TT99</accession>
<comment type="similarity">
    <text evidence="1">Belongs to the glycosyltransferase 47 family.</text>
</comment>
<feature type="compositionally biased region" description="Basic residues" evidence="2">
    <location>
        <begin position="877"/>
        <end position="888"/>
    </location>
</feature>
<organism evidence="5">
    <name type="scientific">Emiliania huxleyi</name>
    <name type="common">Coccolithophore</name>
    <name type="synonym">Pontosphaera huxleyi</name>
    <dbReference type="NCBI Taxonomy" id="2903"/>
    <lineage>
        <taxon>Eukaryota</taxon>
        <taxon>Haptista</taxon>
        <taxon>Haptophyta</taxon>
        <taxon>Prymnesiophyceae</taxon>
        <taxon>Isochrysidales</taxon>
        <taxon>Noelaerhabdaceae</taxon>
        <taxon>Emiliania</taxon>
    </lineage>
</organism>
<evidence type="ECO:0000313" key="5">
    <source>
        <dbReference type="EMBL" id="CAE0592954.1"/>
    </source>
</evidence>
<sequence>MKVSRSQRAAALLSALVSLPGCDAATSPSSGALASVCAGSSPQPLQPLGVYVYPLPEDIPHNESFYNEGYEQYATELVIPQLLRGSIHAEADPHRASLFLVPNQGILRYTLNRRRHISADEAWRSTNDDFLELIERLRNAGPWFDRRGGADHIWIFPSGRGVSIFPDWRAHISAGLFLSPEADDRTGLMQPRGKDVVLPGYRDLSRVAPALLERVESEAVRPTLLYFRGSTTSNRSGEANYSEGVRLRLQASLSLFEPPKHLRQLLLLGAPLVRAGEERIIFSTEMVPLPQYLKEMSLSDFCLVPMGSTSWTLRLYDALFLGCVPVILSDHIALPFEERIDWSKLAIKWPQADAERLPSFLLGLSQEQIRVKRRAILAARHNFAWSCNEGGAFAQLVASLVVRKQALTALLGQFLTEFPEVHYDDPTTVGREDDHEGMREGGDLLSLDEGIEQYVAVADPPPVATFWVDKPGDVQMLLNTTNGCAREMQKKKEAPEHSLMGSAQYDVVAVFRELNCVLRAALRSLEERLMPPKVHLILDSCDGIEKIRSEFPAVRCVELASALPSIPAEAMAAIPPERKSWYQQQLAKLAVATSAEVTETFHMWDGDTIAVGDAMPARMPDSRFPLLWGSSVDSPAHFAPDTTGEWSLPPGYRASTEALIGVAPATNVSYVTQWQVWHKPFVHEMLDEIEQRAPAHVRWPVAIVNAAIDSGHELGFSEYTLYATWLLARHAGEVKLVSSREFPWLRNPPSGVIDKNGDCCPSDESLCQVGLGGFHFVSWECLHASAVFRPGFAAVSRQRRQLDVSPGPSPPPGRRRKLDISPGPSPPPGRRRQLDISPGPSPPPGRRRQLDISPGPSPPPGRRRQLDISPGPSPPPGRRHRRLTPIAL</sequence>
<dbReference type="PANTHER" id="PTHR11062">
    <property type="entry name" value="EXOSTOSIN HEPARAN SULFATE GLYCOSYLTRANSFERASE -RELATED"/>
    <property type="match status" value="1"/>
</dbReference>
<evidence type="ECO:0000256" key="1">
    <source>
        <dbReference type="ARBA" id="ARBA00010271"/>
    </source>
</evidence>
<dbReference type="EMBL" id="HBIR01055909">
    <property type="protein sequence ID" value="CAE0592954.1"/>
    <property type="molecule type" value="Transcribed_RNA"/>
</dbReference>
<name>A0A7S3TT99_EMIHU</name>